<dbReference type="GO" id="GO:0016853">
    <property type="term" value="F:isomerase activity"/>
    <property type="evidence" value="ECO:0007669"/>
    <property type="project" value="UniProtKB-KW"/>
</dbReference>
<dbReference type="InterPro" id="IPR053714">
    <property type="entry name" value="Iso_Racemase_Enz_sf"/>
</dbReference>
<keyword evidence="2" id="KW-1185">Reference proteome</keyword>
<gene>
    <name evidence="1" type="ORF">DFR76_115193</name>
</gene>
<evidence type="ECO:0000313" key="1">
    <source>
        <dbReference type="EMBL" id="RDI60563.1"/>
    </source>
</evidence>
<dbReference type="Gene3D" id="3.40.50.12500">
    <property type="match status" value="1"/>
</dbReference>
<dbReference type="Pfam" id="PF17645">
    <property type="entry name" value="Amdase"/>
    <property type="match status" value="1"/>
</dbReference>
<dbReference type="RefSeq" id="WP_068000887.1">
    <property type="nucleotide sequence ID" value="NZ_QQBC01000015.1"/>
</dbReference>
<proteinExistence type="predicted"/>
<dbReference type="STRING" id="1210086.GCA_001613105_04486"/>
<reference evidence="1 2" key="1">
    <citation type="submission" date="2018-07" db="EMBL/GenBank/DDBJ databases">
        <title>Genomic Encyclopedia of Type Strains, Phase IV (KMG-IV): sequencing the most valuable type-strain genomes for metagenomic binning, comparative biology and taxonomic classification.</title>
        <authorList>
            <person name="Goeker M."/>
        </authorList>
    </citation>
    <scope>NUCLEOTIDE SEQUENCE [LARGE SCALE GENOMIC DNA]</scope>
    <source>
        <strain evidence="1 2">DSM 44290</strain>
    </source>
</reference>
<dbReference type="Proteomes" id="UP000254869">
    <property type="component" value="Unassembled WGS sequence"/>
</dbReference>
<protein>
    <submittedName>
        <fullName evidence="1">Maleate isomerase</fullName>
    </submittedName>
</protein>
<name>A0A370HPQ9_9NOCA</name>
<accession>A0A370HPQ9</accession>
<dbReference type="EMBL" id="QQBC01000015">
    <property type="protein sequence ID" value="RDI60563.1"/>
    <property type="molecule type" value="Genomic_DNA"/>
</dbReference>
<sequence length="247" mass="26402">MTNAVGPRAVFGVIVPSTNTVVEHDYWRAGVPGVAYRAGSMYIPNPVMADDRDFTGLLEQIRASIDTAVRDALTAEPDRLVMGMSAETFWGGVAGNAAFERRLRERTGLAVTTGASSCRAALRELGCRRIAVFSPYQPIADVEVGRYFTEAGFDVAAITGLRCPTAMDIARVAPERLRAVVAGLNGPEVQAIVQVGTNLSFVALADQLEAELGKPVIAINAATLWHALREHGIEDRVAGAGCLLREH</sequence>
<dbReference type="InterPro" id="IPR026286">
    <property type="entry name" value="MaiA/AMDase"/>
</dbReference>
<evidence type="ECO:0000313" key="2">
    <source>
        <dbReference type="Proteomes" id="UP000254869"/>
    </source>
</evidence>
<comment type="caution">
    <text evidence="1">The sequence shown here is derived from an EMBL/GenBank/DDBJ whole genome shotgun (WGS) entry which is preliminary data.</text>
</comment>
<dbReference type="AlphaFoldDB" id="A0A370HPQ9"/>
<dbReference type="PIRSF" id="PIRSF015736">
    <property type="entry name" value="MI"/>
    <property type="match status" value="1"/>
</dbReference>
<dbReference type="PANTHER" id="PTHR40267">
    <property type="entry name" value="BLR3294 PROTEIN"/>
    <property type="match status" value="1"/>
</dbReference>
<keyword evidence="1" id="KW-0413">Isomerase</keyword>
<organism evidence="1 2">
    <name type="scientific">Nocardia pseudobrasiliensis</name>
    <dbReference type="NCBI Taxonomy" id="45979"/>
    <lineage>
        <taxon>Bacteria</taxon>
        <taxon>Bacillati</taxon>
        <taxon>Actinomycetota</taxon>
        <taxon>Actinomycetes</taxon>
        <taxon>Mycobacteriales</taxon>
        <taxon>Nocardiaceae</taxon>
        <taxon>Nocardia</taxon>
    </lineage>
</organism>
<dbReference type="PANTHER" id="PTHR40267:SF1">
    <property type="entry name" value="BLR3294 PROTEIN"/>
    <property type="match status" value="1"/>
</dbReference>